<dbReference type="AlphaFoldDB" id="A0AAV6FVP6"/>
<protein>
    <recommendedName>
        <fullName evidence="3">AMP-dependent synthetase/ligase domain-containing protein</fullName>
    </recommendedName>
</protein>
<dbReference type="Gene3D" id="3.30.300.30">
    <property type="match status" value="1"/>
</dbReference>
<dbReference type="EMBL" id="JADWDJ010000019">
    <property type="protein sequence ID" value="KAG5265267.1"/>
    <property type="molecule type" value="Genomic_DNA"/>
</dbReference>
<accession>A0AAV6FVP6</accession>
<dbReference type="InterPro" id="IPR045851">
    <property type="entry name" value="AMP-bd_C_sf"/>
</dbReference>
<gene>
    <name evidence="1" type="ORF">AALO_G00240350</name>
</gene>
<name>A0AAV6FVP6_9TELE</name>
<dbReference type="PANTHER" id="PTHR22754">
    <property type="entry name" value="DISCO-INTERACTING PROTEIN 2 DIP2 -RELATED"/>
    <property type="match status" value="1"/>
</dbReference>
<evidence type="ECO:0008006" key="3">
    <source>
        <dbReference type="Google" id="ProtNLM"/>
    </source>
</evidence>
<proteinExistence type="predicted"/>
<evidence type="ECO:0000313" key="1">
    <source>
        <dbReference type="EMBL" id="KAG5265267.1"/>
    </source>
</evidence>
<keyword evidence="2" id="KW-1185">Reference proteome</keyword>
<reference evidence="1" key="1">
    <citation type="submission" date="2020-10" db="EMBL/GenBank/DDBJ databases">
        <title>Chromosome-scale genome assembly of the Allis shad, Alosa alosa.</title>
        <authorList>
            <person name="Margot Z."/>
            <person name="Christophe K."/>
            <person name="Cabau C."/>
            <person name="Louis A."/>
            <person name="Berthelot C."/>
            <person name="Parey E."/>
            <person name="Roest Crollius H."/>
            <person name="Montfort J."/>
            <person name="Robinson-Rechavi M."/>
            <person name="Bucao C."/>
            <person name="Bouchez O."/>
            <person name="Gislard M."/>
            <person name="Lluch J."/>
            <person name="Milhes M."/>
            <person name="Lampietro C."/>
            <person name="Lopez Roques C."/>
            <person name="Donnadieu C."/>
            <person name="Braasch I."/>
            <person name="Desvignes T."/>
            <person name="Postlethwait J."/>
            <person name="Bobe J."/>
            <person name="Guiguen Y."/>
        </authorList>
    </citation>
    <scope>NUCLEOTIDE SEQUENCE</scope>
    <source>
        <strain evidence="1">M-15738</strain>
        <tissue evidence="1">Blood</tissue>
    </source>
</reference>
<dbReference type="InterPro" id="IPR042099">
    <property type="entry name" value="ANL_N_sf"/>
</dbReference>
<dbReference type="Gene3D" id="3.40.50.12780">
    <property type="entry name" value="N-terminal domain of ligase-like"/>
    <property type="match status" value="2"/>
</dbReference>
<dbReference type="Proteomes" id="UP000823561">
    <property type="component" value="Chromosome 19"/>
</dbReference>
<organism evidence="1 2">
    <name type="scientific">Alosa alosa</name>
    <name type="common">allis shad</name>
    <dbReference type="NCBI Taxonomy" id="278164"/>
    <lineage>
        <taxon>Eukaryota</taxon>
        <taxon>Metazoa</taxon>
        <taxon>Chordata</taxon>
        <taxon>Craniata</taxon>
        <taxon>Vertebrata</taxon>
        <taxon>Euteleostomi</taxon>
        <taxon>Actinopterygii</taxon>
        <taxon>Neopterygii</taxon>
        <taxon>Teleostei</taxon>
        <taxon>Clupei</taxon>
        <taxon>Clupeiformes</taxon>
        <taxon>Clupeoidei</taxon>
        <taxon>Clupeidae</taxon>
        <taxon>Alosa</taxon>
    </lineage>
</organism>
<dbReference type="SUPFAM" id="SSF56801">
    <property type="entry name" value="Acetyl-CoA synthetase-like"/>
    <property type="match status" value="1"/>
</dbReference>
<evidence type="ECO:0000313" key="2">
    <source>
        <dbReference type="Proteomes" id="UP000823561"/>
    </source>
</evidence>
<dbReference type="PANTHER" id="PTHR22754:SF33">
    <property type="entry name" value="DISCO-INTERACTING PROTEIN 2 HOMOLOG C"/>
    <property type="match status" value="1"/>
</dbReference>
<comment type="caution">
    <text evidence="1">The sequence shown here is derived from an EMBL/GenBank/DDBJ whole genome shotgun (WGS) entry which is preliminary data.</text>
</comment>
<sequence>MLGHGNRRSETVVSEYEACLQPPQQAGQQTGTLSRQGDRVALVFPNSDPAAFLVAFYGCLLAELVPVPVEVPLSKKDAGSQQIGFLLGSCGVTIALTTDTCHKGLPKSLSGEIQQLKGWPKLLWVVTDSKHLCKPPSDWYPHIKDANNDTAYVEYKTHTESCTITQSCGYTEAETIVNVLDFKKDVGLWHGVLTSVMNMMHVISVPYALMKVNPLSWIQKVCQYKETKATLPWHPRILLVADGANPWSVSSCDAFLNVFQTKGLRPEVICPCASSAEALTISIRRALWDSLGGHLSRGVISMAALSHGVIRNDSEQKLSTLTLQDVGSPLPGATGRLVCGMRLTMAFGLLGFVDEEGRVFITGQSDGLMCVSGKRHNADDIIATALAVEPMKFVYRGRIAVFSINVLHDERIVVIAEQRPEATEEESFQWMSRVLQAMDSLHQVGVYCLALVSPNSLPRSALGGLHLSETRSLFHQGALHPRSLLMSPHTCVTNLPKPRQKQPEVGPASVMVGNLVSGKRIAQASGRDLGSSEEND</sequence>